<reference evidence="1" key="1">
    <citation type="submission" date="2018-05" db="EMBL/GenBank/DDBJ databases">
        <authorList>
            <person name="Lanie J.A."/>
            <person name="Ng W.-L."/>
            <person name="Kazmierczak K.M."/>
            <person name="Andrzejewski T.M."/>
            <person name="Davidsen T.M."/>
            <person name="Wayne K.J."/>
            <person name="Tettelin H."/>
            <person name="Glass J.I."/>
            <person name="Rusch D."/>
            <person name="Podicherti R."/>
            <person name="Tsui H.-C.T."/>
            <person name="Winkler M.E."/>
        </authorList>
    </citation>
    <scope>NUCLEOTIDE SEQUENCE</scope>
</reference>
<gene>
    <name evidence="1" type="ORF">METZ01_LOCUS11683</name>
</gene>
<dbReference type="SUPFAM" id="SSF143744">
    <property type="entry name" value="GlcG-like"/>
    <property type="match status" value="1"/>
</dbReference>
<protein>
    <recommendedName>
        <fullName evidence="2">GlcG protein</fullName>
    </recommendedName>
</protein>
<organism evidence="1">
    <name type="scientific">marine metagenome</name>
    <dbReference type="NCBI Taxonomy" id="408172"/>
    <lineage>
        <taxon>unclassified sequences</taxon>
        <taxon>metagenomes</taxon>
        <taxon>ecological metagenomes</taxon>
    </lineage>
</organism>
<dbReference type="AlphaFoldDB" id="A0A381NX71"/>
<dbReference type="Pfam" id="PF03928">
    <property type="entry name" value="HbpS-like"/>
    <property type="match status" value="1"/>
</dbReference>
<accession>A0A381NX71</accession>
<dbReference type="InterPro" id="IPR038084">
    <property type="entry name" value="PduO/GlcC-like_sf"/>
</dbReference>
<dbReference type="InterPro" id="IPR005624">
    <property type="entry name" value="PduO/GlcC-like"/>
</dbReference>
<dbReference type="Gene3D" id="3.30.450.150">
    <property type="entry name" value="Haem-degrading domain"/>
    <property type="match status" value="1"/>
</dbReference>
<proteinExistence type="predicted"/>
<dbReference type="PANTHER" id="PTHR34309:SF10">
    <property type="entry name" value="SLR1406 PROTEIN"/>
    <property type="match status" value="1"/>
</dbReference>
<evidence type="ECO:0008006" key="2">
    <source>
        <dbReference type="Google" id="ProtNLM"/>
    </source>
</evidence>
<name>A0A381NX71_9ZZZZ</name>
<dbReference type="EMBL" id="UINC01000643">
    <property type="protein sequence ID" value="SUZ58829.1"/>
    <property type="molecule type" value="Genomic_DNA"/>
</dbReference>
<dbReference type="InterPro" id="IPR052517">
    <property type="entry name" value="GlcG_carb_metab_protein"/>
</dbReference>
<evidence type="ECO:0000313" key="1">
    <source>
        <dbReference type="EMBL" id="SUZ58829.1"/>
    </source>
</evidence>
<sequence>MSTHNENSRPCMSIAEHNLTLDQVQAAMKAMMDQAQATSETPVCMAIVDASGNMEAFAKMNNARVFTRRHAVRKAYTAAILGINSGDWGQNMSSIGQSVSENGDPMITYEQGGVTIIQNGSILGGIGVGGIRGHNADDELAKVGLAAMGL</sequence>
<dbReference type="PANTHER" id="PTHR34309">
    <property type="entry name" value="SLR1406 PROTEIN"/>
    <property type="match status" value="1"/>
</dbReference>